<dbReference type="PROSITE" id="PS50931">
    <property type="entry name" value="HTH_LYSR"/>
    <property type="match status" value="1"/>
</dbReference>
<evidence type="ECO:0000256" key="3">
    <source>
        <dbReference type="ARBA" id="ARBA00023125"/>
    </source>
</evidence>
<dbReference type="PANTHER" id="PTHR30118:SF14">
    <property type="entry name" value="LYSR FAMILY TRANSCRIPTIONAL REGULATOR"/>
    <property type="match status" value="1"/>
</dbReference>
<dbReference type="AlphaFoldDB" id="A0A4Q9ECU0"/>
<evidence type="ECO:0000256" key="1">
    <source>
        <dbReference type="ARBA" id="ARBA00009437"/>
    </source>
</evidence>
<keyword evidence="4" id="KW-0804">Transcription</keyword>
<dbReference type="Pfam" id="PF00126">
    <property type="entry name" value="HTH_1"/>
    <property type="match status" value="1"/>
</dbReference>
<comment type="similarity">
    <text evidence="1">Belongs to the LysR transcriptional regulatory family.</text>
</comment>
<reference evidence="6 7" key="1">
    <citation type="submission" date="2019-02" db="EMBL/GenBank/DDBJ databases">
        <title>Comparative genomic analysis of the Hafnia genus genomes.</title>
        <authorList>
            <person name="Zhiqiu Y."/>
            <person name="Chao Y."/>
            <person name="Yuhui D."/>
            <person name="Di H."/>
            <person name="Bin L."/>
        </authorList>
    </citation>
    <scope>NUCLEOTIDE SEQUENCE [LARGE SCALE GENOMIC DNA]</scope>
    <source>
        <strain evidence="6 7">PCM_1194</strain>
    </source>
</reference>
<evidence type="ECO:0000256" key="4">
    <source>
        <dbReference type="ARBA" id="ARBA00023163"/>
    </source>
</evidence>
<dbReference type="Proteomes" id="UP000293380">
    <property type="component" value="Unassembled WGS sequence"/>
</dbReference>
<evidence type="ECO:0000313" key="7">
    <source>
        <dbReference type="Proteomes" id="UP000293380"/>
    </source>
</evidence>
<dbReference type="RefSeq" id="WP_130960645.1">
    <property type="nucleotide sequence ID" value="NZ_SITD01000069.1"/>
</dbReference>
<accession>A0A4Q9ECU0</accession>
<dbReference type="Gene3D" id="3.40.190.10">
    <property type="entry name" value="Periplasmic binding protein-like II"/>
    <property type="match status" value="2"/>
</dbReference>
<dbReference type="InterPro" id="IPR036390">
    <property type="entry name" value="WH_DNA-bd_sf"/>
</dbReference>
<protein>
    <submittedName>
        <fullName evidence="6">LysR family transcriptional regulator</fullName>
    </submittedName>
</protein>
<dbReference type="EMBL" id="SITD01000069">
    <property type="protein sequence ID" value="TBM21020.1"/>
    <property type="molecule type" value="Genomic_DNA"/>
</dbReference>
<evidence type="ECO:0000259" key="5">
    <source>
        <dbReference type="PROSITE" id="PS50931"/>
    </source>
</evidence>
<comment type="caution">
    <text evidence="6">The sequence shown here is derived from an EMBL/GenBank/DDBJ whole genome shotgun (WGS) entry which is preliminary data.</text>
</comment>
<keyword evidence="3" id="KW-0238">DNA-binding</keyword>
<dbReference type="PANTHER" id="PTHR30118">
    <property type="entry name" value="HTH-TYPE TRANSCRIPTIONAL REGULATOR LEUO-RELATED"/>
    <property type="match status" value="1"/>
</dbReference>
<dbReference type="InterPro" id="IPR000847">
    <property type="entry name" value="LysR_HTH_N"/>
</dbReference>
<evidence type="ECO:0000313" key="6">
    <source>
        <dbReference type="EMBL" id="TBM21020.1"/>
    </source>
</evidence>
<gene>
    <name evidence="6" type="ORF">EYY89_21785</name>
</gene>
<dbReference type="Pfam" id="PF03466">
    <property type="entry name" value="LysR_substrate"/>
    <property type="match status" value="1"/>
</dbReference>
<name>A0A4Q9ECU0_9GAMM</name>
<evidence type="ECO:0000256" key="2">
    <source>
        <dbReference type="ARBA" id="ARBA00023015"/>
    </source>
</evidence>
<feature type="domain" description="HTH lysR-type" evidence="5">
    <location>
        <begin position="16"/>
        <end position="73"/>
    </location>
</feature>
<keyword evidence="2" id="KW-0805">Transcription regulation</keyword>
<dbReference type="InterPro" id="IPR036388">
    <property type="entry name" value="WH-like_DNA-bd_sf"/>
</dbReference>
<dbReference type="SUPFAM" id="SSF53850">
    <property type="entry name" value="Periplasmic binding protein-like II"/>
    <property type="match status" value="1"/>
</dbReference>
<proteinExistence type="inferred from homology"/>
<dbReference type="GO" id="GO:0003700">
    <property type="term" value="F:DNA-binding transcription factor activity"/>
    <property type="evidence" value="ECO:0007669"/>
    <property type="project" value="InterPro"/>
</dbReference>
<dbReference type="InterPro" id="IPR005119">
    <property type="entry name" value="LysR_subst-bd"/>
</dbReference>
<dbReference type="Gene3D" id="1.10.10.10">
    <property type="entry name" value="Winged helix-like DNA-binding domain superfamily/Winged helix DNA-binding domain"/>
    <property type="match status" value="1"/>
</dbReference>
<dbReference type="SUPFAM" id="SSF46785">
    <property type="entry name" value="Winged helix' DNA-binding domain"/>
    <property type="match status" value="1"/>
</dbReference>
<dbReference type="InterPro" id="IPR050389">
    <property type="entry name" value="LysR-type_TF"/>
</dbReference>
<organism evidence="6 7">
    <name type="scientific">Hafnia paralvei</name>
    <dbReference type="NCBI Taxonomy" id="546367"/>
    <lineage>
        <taxon>Bacteria</taxon>
        <taxon>Pseudomonadati</taxon>
        <taxon>Pseudomonadota</taxon>
        <taxon>Gammaproteobacteria</taxon>
        <taxon>Enterobacterales</taxon>
        <taxon>Hafniaceae</taxon>
        <taxon>Hafnia</taxon>
    </lineage>
</organism>
<sequence>MKMHDNLESLKKFKGFDLNLLKVFEIMYICGNGTRAGEILGVTSSAVTQSLHKLRKFFDDPLFVRERNSMLPTSLARSIHENLTESLGQVFEHLLTSQPLSMKQITIHCSPFCALRVLPQVATALDIAQLSCNINHISSDVFLDSTEDILSYRKADLVFDTMPYYSFSTMTEIFHIDETVAICRKDHPRIKNILAANDMQNENSTLLVNETNSVKNIQYQIQNYFGGRRFAYSSSSMSTILSITECTDAVSFIPRWFALKFIKSFNIKILECEFKLQGVSTYMTYHKNLMRNGAFIKLIKILRETKMREVDENTFGDLHVF</sequence>
<dbReference type="GO" id="GO:0003677">
    <property type="term" value="F:DNA binding"/>
    <property type="evidence" value="ECO:0007669"/>
    <property type="project" value="UniProtKB-KW"/>
</dbReference>